<dbReference type="Proteomes" id="UP000620124">
    <property type="component" value="Unassembled WGS sequence"/>
</dbReference>
<reference evidence="12" key="1">
    <citation type="submission" date="2020-05" db="EMBL/GenBank/DDBJ databases">
        <title>Mycena genomes resolve the evolution of fungal bioluminescence.</title>
        <authorList>
            <person name="Tsai I.J."/>
        </authorList>
    </citation>
    <scope>NUCLEOTIDE SEQUENCE</scope>
    <source>
        <strain evidence="12">CCC161011</strain>
    </source>
</reference>
<evidence type="ECO:0000256" key="8">
    <source>
        <dbReference type="ARBA" id="ARBA00023235"/>
    </source>
</evidence>
<dbReference type="CDD" id="cd18809">
    <property type="entry name" value="SF1_C_RecD"/>
    <property type="match status" value="1"/>
</dbReference>
<keyword evidence="7" id="KW-0234">DNA repair</keyword>
<accession>A0A8H7CLQ5</accession>
<dbReference type="Gene3D" id="3.40.50.300">
    <property type="entry name" value="P-loop containing nucleotide triphosphate hydrolases"/>
    <property type="match status" value="1"/>
</dbReference>
<dbReference type="InterPro" id="IPR051055">
    <property type="entry name" value="PIF1_helicase"/>
</dbReference>
<dbReference type="PANTHER" id="PTHR47642:SF5">
    <property type="entry name" value="ATP-DEPENDENT DNA HELICASE"/>
    <property type="match status" value="1"/>
</dbReference>
<keyword evidence="8" id="KW-0413">Isomerase</keyword>
<evidence type="ECO:0000256" key="1">
    <source>
        <dbReference type="ARBA" id="ARBA00022741"/>
    </source>
</evidence>
<organism evidence="12 13">
    <name type="scientific">Mycena venus</name>
    <dbReference type="NCBI Taxonomy" id="2733690"/>
    <lineage>
        <taxon>Eukaryota</taxon>
        <taxon>Fungi</taxon>
        <taxon>Dikarya</taxon>
        <taxon>Basidiomycota</taxon>
        <taxon>Agaricomycotina</taxon>
        <taxon>Agaricomycetes</taxon>
        <taxon>Agaricomycetidae</taxon>
        <taxon>Agaricales</taxon>
        <taxon>Marasmiineae</taxon>
        <taxon>Mycenaceae</taxon>
        <taxon>Mycena</taxon>
    </lineage>
</organism>
<feature type="domain" description="Ribonuclease H1 N-terminal" evidence="10">
    <location>
        <begin position="23"/>
        <end position="63"/>
    </location>
</feature>
<evidence type="ECO:0000313" key="12">
    <source>
        <dbReference type="EMBL" id="KAF7339973.1"/>
    </source>
</evidence>
<feature type="region of interest" description="Disordered" evidence="9">
    <location>
        <begin position="74"/>
        <end position="118"/>
    </location>
</feature>
<keyword evidence="13" id="KW-1185">Reference proteome</keyword>
<dbReference type="InterPro" id="IPR027417">
    <property type="entry name" value="P-loop_NTPase"/>
</dbReference>
<evidence type="ECO:0000256" key="7">
    <source>
        <dbReference type="ARBA" id="ARBA00023204"/>
    </source>
</evidence>
<dbReference type="OrthoDB" id="432234at2759"/>
<evidence type="ECO:0000259" key="11">
    <source>
        <dbReference type="Pfam" id="PF21530"/>
    </source>
</evidence>
<dbReference type="EMBL" id="JACAZI010000019">
    <property type="protein sequence ID" value="KAF7339973.1"/>
    <property type="molecule type" value="Genomic_DNA"/>
</dbReference>
<sequence length="469" mass="52504">MQRASNLASKLARKLALTDSMPKYYAVARGREGPKVYRSWDETSRFPGAVHKSFTSIEQAETWLASSISLQAAAAPAPQPSSRPTDSSFRSQKPYSRTARSKFGNPPTQVPTAADASSSNVVASPSKVLLSDEQQAHLIVDEISMVDGALFDKLEEMARILRGNDSPVWWHTTRSKDQAFVNLLNAMRFGKIGDLKAFTALARPVEYTDGIQPTELLSRREEVERVNNQRLAQLPGNCETYAALDVPGWNANKNEPITREQMEKLLDRLVVPKMIGLKIGAQVMLVKNLAQGRLVNGSLGQVIGFSTARDAISRHVEIANPENNSKNNQPPPGLESVRLWPLVKFSHGEELLMVPQEFTINNADGDMEARRDQVPLILAWALSVHKSQGQTLERVKVDLKQTFEKGQAYVAVSRATTMEHLQILNFHPSKVSAHPRVLQWYAEFEEADRNRRVEEEMDWDEAMDAYYNN</sequence>
<dbReference type="Gene3D" id="3.40.970.10">
    <property type="entry name" value="Ribonuclease H1, N-terminal domain"/>
    <property type="match status" value="1"/>
</dbReference>
<evidence type="ECO:0000259" key="10">
    <source>
        <dbReference type="Pfam" id="PF01693"/>
    </source>
</evidence>
<evidence type="ECO:0000313" key="13">
    <source>
        <dbReference type="Proteomes" id="UP000620124"/>
    </source>
</evidence>
<proteinExistence type="predicted"/>
<gene>
    <name evidence="12" type="ORF">MVEN_01915000</name>
</gene>
<feature type="domain" description="DNA helicase Pif1-like 2B" evidence="11">
    <location>
        <begin position="269"/>
        <end position="305"/>
    </location>
</feature>
<dbReference type="PANTHER" id="PTHR47642">
    <property type="entry name" value="ATP-DEPENDENT DNA HELICASE"/>
    <property type="match status" value="1"/>
</dbReference>
<evidence type="ECO:0000256" key="2">
    <source>
        <dbReference type="ARBA" id="ARBA00022763"/>
    </source>
</evidence>
<protein>
    <submittedName>
        <fullName evidence="12">ATP-dependent DNA helicase PIF1</fullName>
    </submittedName>
</protein>
<dbReference type="Pfam" id="PF01693">
    <property type="entry name" value="Cauli_VI"/>
    <property type="match status" value="1"/>
</dbReference>
<evidence type="ECO:0000256" key="6">
    <source>
        <dbReference type="ARBA" id="ARBA00023125"/>
    </source>
</evidence>
<feature type="compositionally biased region" description="Polar residues" evidence="9">
    <location>
        <begin position="83"/>
        <end position="95"/>
    </location>
</feature>
<dbReference type="AlphaFoldDB" id="A0A8H7CLQ5"/>
<keyword evidence="5" id="KW-0067">ATP-binding</keyword>
<dbReference type="InterPro" id="IPR011320">
    <property type="entry name" value="RNase_H1_N"/>
</dbReference>
<keyword evidence="6" id="KW-0238">DNA-binding</keyword>
<dbReference type="SUPFAM" id="SSF52540">
    <property type="entry name" value="P-loop containing nucleoside triphosphate hydrolases"/>
    <property type="match status" value="1"/>
</dbReference>
<keyword evidence="4 12" id="KW-0347">Helicase</keyword>
<dbReference type="InterPro" id="IPR049163">
    <property type="entry name" value="Pif1-like_2B_dom"/>
</dbReference>
<dbReference type="SUPFAM" id="SSF55658">
    <property type="entry name" value="L9 N-domain-like"/>
    <property type="match status" value="1"/>
</dbReference>
<dbReference type="GO" id="GO:0004386">
    <property type="term" value="F:helicase activity"/>
    <property type="evidence" value="ECO:0007669"/>
    <property type="project" value="UniProtKB-KW"/>
</dbReference>
<dbReference type="InterPro" id="IPR009027">
    <property type="entry name" value="Ribosomal_bL9/RNase_H1_N"/>
</dbReference>
<name>A0A8H7CLQ5_9AGAR</name>
<comment type="caution">
    <text evidence="12">The sequence shown here is derived from an EMBL/GenBank/DDBJ whole genome shotgun (WGS) entry which is preliminary data.</text>
</comment>
<keyword evidence="2" id="KW-0227">DNA damage</keyword>
<dbReference type="Pfam" id="PF21530">
    <property type="entry name" value="Pif1_2B_dom"/>
    <property type="match status" value="1"/>
</dbReference>
<dbReference type="InterPro" id="IPR037056">
    <property type="entry name" value="RNase_H1_N_sf"/>
</dbReference>
<keyword evidence="3" id="KW-0378">Hydrolase</keyword>
<evidence type="ECO:0000256" key="9">
    <source>
        <dbReference type="SAM" id="MobiDB-lite"/>
    </source>
</evidence>
<evidence type="ECO:0000256" key="4">
    <source>
        <dbReference type="ARBA" id="ARBA00022806"/>
    </source>
</evidence>
<evidence type="ECO:0000256" key="3">
    <source>
        <dbReference type="ARBA" id="ARBA00022801"/>
    </source>
</evidence>
<evidence type="ECO:0000256" key="5">
    <source>
        <dbReference type="ARBA" id="ARBA00022840"/>
    </source>
</evidence>
<keyword evidence="1" id="KW-0547">Nucleotide-binding</keyword>